<reference evidence="3" key="1">
    <citation type="journal article" date="2019" name="Int. J. Syst. Evol. Microbiol.">
        <title>The Global Catalogue of Microorganisms (GCM) 10K type strain sequencing project: providing services to taxonomists for standard genome sequencing and annotation.</title>
        <authorList>
            <consortium name="The Broad Institute Genomics Platform"/>
            <consortium name="The Broad Institute Genome Sequencing Center for Infectious Disease"/>
            <person name="Wu L."/>
            <person name="Ma J."/>
        </authorList>
    </citation>
    <scope>NUCLEOTIDE SEQUENCE [LARGE SCALE GENOMIC DNA]</scope>
    <source>
        <strain evidence="3">JCM 3369</strain>
    </source>
</reference>
<dbReference type="SUPFAM" id="SSF53597">
    <property type="entry name" value="Dihydrofolate reductase-like"/>
    <property type="match status" value="1"/>
</dbReference>
<dbReference type="Pfam" id="PF01872">
    <property type="entry name" value="RibD_C"/>
    <property type="match status" value="1"/>
</dbReference>
<proteinExistence type="predicted"/>
<gene>
    <name evidence="2" type="ORF">ACFO3F_07490</name>
</gene>
<dbReference type="PANTHER" id="PTHR38011">
    <property type="entry name" value="DIHYDROFOLATE REDUCTASE FAMILY PROTEIN (AFU_ORTHOLOGUE AFUA_8G06820)"/>
    <property type="match status" value="1"/>
</dbReference>
<dbReference type="InterPro" id="IPR050765">
    <property type="entry name" value="Riboflavin_Biosynth_HTPR"/>
</dbReference>
<dbReference type="InterPro" id="IPR024072">
    <property type="entry name" value="DHFR-like_dom_sf"/>
</dbReference>
<name>A0ABV9DB49_9MICO</name>
<sequence length="188" mass="20949">MGRLIYSMFTSLDGYASDTSGSSDWGGALDPNLHDFVSEQTRSVGTYLYGRRMYETMSFWETALDAPDAPEFVRTYAAVWQAASKVVYSTTLDAPTTARTTLERTFDPEAVRAQVSALDHDATIDGPTLAAHALRAGIVDEVQPYLAPVSVGGGLRFWPEDLRLDLELLVERRFDNGTLWLRYAVRRD</sequence>
<keyword evidence="3" id="KW-1185">Reference proteome</keyword>
<dbReference type="Proteomes" id="UP001595955">
    <property type="component" value="Unassembled WGS sequence"/>
</dbReference>
<evidence type="ECO:0000313" key="3">
    <source>
        <dbReference type="Proteomes" id="UP001595955"/>
    </source>
</evidence>
<dbReference type="InterPro" id="IPR002734">
    <property type="entry name" value="RibDG_C"/>
</dbReference>
<dbReference type="Gene3D" id="3.40.430.10">
    <property type="entry name" value="Dihydrofolate Reductase, subunit A"/>
    <property type="match status" value="1"/>
</dbReference>
<dbReference type="PANTHER" id="PTHR38011:SF11">
    <property type="entry name" value="2,5-DIAMINO-6-RIBOSYLAMINO-4(3H)-PYRIMIDINONE 5'-PHOSPHATE REDUCTASE"/>
    <property type="match status" value="1"/>
</dbReference>
<evidence type="ECO:0000313" key="2">
    <source>
        <dbReference type="EMBL" id="MFC4555088.1"/>
    </source>
</evidence>
<protein>
    <submittedName>
        <fullName evidence="2">Dihydrofolate reductase family protein</fullName>
    </submittedName>
</protein>
<feature type="domain" description="Bacterial bifunctional deaminase-reductase C-terminal" evidence="1">
    <location>
        <begin position="4"/>
        <end position="177"/>
    </location>
</feature>
<accession>A0ABV9DB49</accession>
<organism evidence="2 3">
    <name type="scientific">Georgenia faecalis</name>
    <dbReference type="NCBI Taxonomy" id="2483799"/>
    <lineage>
        <taxon>Bacteria</taxon>
        <taxon>Bacillati</taxon>
        <taxon>Actinomycetota</taxon>
        <taxon>Actinomycetes</taxon>
        <taxon>Micrococcales</taxon>
        <taxon>Bogoriellaceae</taxon>
        <taxon>Georgenia</taxon>
    </lineage>
</organism>
<dbReference type="RefSeq" id="WP_122824080.1">
    <property type="nucleotide sequence ID" value="NZ_CP033325.1"/>
</dbReference>
<dbReference type="EMBL" id="JBHSGF010000004">
    <property type="protein sequence ID" value="MFC4555088.1"/>
    <property type="molecule type" value="Genomic_DNA"/>
</dbReference>
<evidence type="ECO:0000259" key="1">
    <source>
        <dbReference type="Pfam" id="PF01872"/>
    </source>
</evidence>
<comment type="caution">
    <text evidence="2">The sequence shown here is derived from an EMBL/GenBank/DDBJ whole genome shotgun (WGS) entry which is preliminary data.</text>
</comment>